<keyword evidence="2" id="KW-0378">Hydrolase</keyword>
<dbReference type="Proteomes" id="UP000184514">
    <property type="component" value="Unassembled WGS sequence"/>
</dbReference>
<sequence>MLGNISNKRGGAASSINLRPLQVEMSPERPFYAIGDVHGCLDQMITALGRVDDDIEALEIAEPTLVFLGDYVDRGKRSAEVLEYLLNLSLSDPDAVVCLMGNHERMMLDFLDQPQKSGPRWLRYGGMETLESYGITGVDADASTEELYEACEELWDALPEGLEPWLRFLPLRWSSGNLHCVHAALDPAHTIKQQSTEVMLWGCDSFMKTPRDDGNWVVHGHTVVDRPVWEHSRVSLDTGCYFTNELTAAAFTNNTCRIV</sequence>
<protein>
    <submittedName>
        <fullName evidence="2">Bis(5'-nucleosyl)-tetraphosphatase</fullName>
        <ecNumber evidence="2">3.6.1.41</ecNumber>
    </submittedName>
</protein>
<accession>A0A1L9NTK2</accession>
<dbReference type="InterPro" id="IPR006186">
    <property type="entry name" value="Ser/Thr-sp_prot-phosphatase"/>
</dbReference>
<dbReference type="PRINTS" id="PR00114">
    <property type="entry name" value="STPHPHTASE"/>
</dbReference>
<name>A0A1L9NTK2_9RHOB</name>
<dbReference type="GO" id="GO:0110154">
    <property type="term" value="P:RNA decapping"/>
    <property type="evidence" value="ECO:0007669"/>
    <property type="project" value="TreeGrafter"/>
</dbReference>
<proteinExistence type="predicted"/>
<dbReference type="InterPro" id="IPR050126">
    <property type="entry name" value="Ap4A_hydrolase"/>
</dbReference>
<evidence type="ECO:0000259" key="1">
    <source>
        <dbReference type="Pfam" id="PF00149"/>
    </source>
</evidence>
<keyword evidence="3" id="KW-1185">Reference proteome</keyword>
<feature type="domain" description="Calcineurin-like phosphoesterase" evidence="1">
    <location>
        <begin position="30"/>
        <end position="225"/>
    </location>
</feature>
<reference evidence="2 3" key="1">
    <citation type="submission" date="2016-10" db="EMBL/GenBank/DDBJ databases">
        <title>Genome sequence of Planktotalea frisia SH6-1.</title>
        <authorList>
            <person name="Poehlein A."/>
            <person name="Bakenhus I."/>
            <person name="Voget S."/>
            <person name="Brinkhoff T."/>
            <person name="Simon M."/>
        </authorList>
    </citation>
    <scope>NUCLEOTIDE SEQUENCE [LARGE SCALE GENOMIC DNA]</scope>
    <source>
        <strain evidence="2 3">SH6-1</strain>
    </source>
</reference>
<dbReference type="PANTHER" id="PTHR42850">
    <property type="entry name" value="METALLOPHOSPHOESTERASE"/>
    <property type="match status" value="1"/>
</dbReference>
<gene>
    <name evidence="2" type="primary">apaH</name>
    <name evidence="2" type="ORF">PFRI_32460</name>
</gene>
<dbReference type="GO" id="GO:0008803">
    <property type="term" value="F:bis(5'-nucleosyl)-tetraphosphatase (symmetrical) activity"/>
    <property type="evidence" value="ECO:0007669"/>
    <property type="project" value="UniProtKB-EC"/>
</dbReference>
<dbReference type="SUPFAM" id="SSF56300">
    <property type="entry name" value="Metallo-dependent phosphatases"/>
    <property type="match status" value="1"/>
</dbReference>
<dbReference type="Gene3D" id="3.60.21.10">
    <property type="match status" value="1"/>
</dbReference>
<comment type="caution">
    <text evidence="2">The sequence shown here is derived from an EMBL/GenBank/DDBJ whole genome shotgun (WGS) entry which is preliminary data.</text>
</comment>
<dbReference type="RefSeq" id="WP_245812420.1">
    <property type="nucleotide sequence ID" value="NZ_MLCB01000177.1"/>
</dbReference>
<dbReference type="AlphaFoldDB" id="A0A1L9NTK2"/>
<dbReference type="CDD" id="cd00144">
    <property type="entry name" value="MPP_PPP_family"/>
    <property type="match status" value="1"/>
</dbReference>
<dbReference type="STRING" id="696762.PFRI_32460"/>
<organism evidence="2 3">
    <name type="scientific">Planktotalea frisia</name>
    <dbReference type="NCBI Taxonomy" id="696762"/>
    <lineage>
        <taxon>Bacteria</taxon>
        <taxon>Pseudomonadati</taxon>
        <taxon>Pseudomonadota</taxon>
        <taxon>Alphaproteobacteria</taxon>
        <taxon>Rhodobacterales</taxon>
        <taxon>Paracoccaceae</taxon>
        <taxon>Planktotalea</taxon>
    </lineage>
</organism>
<dbReference type="EMBL" id="MLCB01000177">
    <property type="protein sequence ID" value="OJI92513.1"/>
    <property type="molecule type" value="Genomic_DNA"/>
</dbReference>
<dbReference type="PANTHER" id="PTHR42850:SF4">
    <property type="entry name" value="ZINC-DEPENDENT ENDOPOLYPHOSPHATASE"/>
    <property type="match status" value="1"/>
</dbReference>
<dbReference type="Pfam" id="PF00149">
    <property type="entry name" value="Metallophos"/>
    <property type="match status" value="1"/>
</dbReference>
<dbReference type="EC" id="3.6.1.41" evidence="2"/>
<dbReference type="InterPro" id="IPR004843">
    <property type="entry name" value="Calcineurin-like_PHP"/>
</dbReference>
<dbReference type="GO" id="GO:0016791">
    <property type="term" value="F:phosphatase activity"/>
    <property type="evidence" value="ECO:0007669"/>
    <property type="project" value="TreeGrafter"/>
</dbReference>
<evidence type="ECO:0000313" key="2">
    <source>
        <dbReference type="EMBL" id="OJI92513.1"/>
    </source>
</evidence>
<evidence type="ECO:0000313" key="3">
    <source>
        <dbReference type="Proteomes" id="UP000184514"/>
    </source>
</evidence>
<dbReference type="GO" id="GO:0005737">
    <property type="term" value="C:cytoplasm"/>
    <property type="evidence" value="ECO:0007669"/>
    <property type="project" value="TreeGrafter"/>
</dbReference>
<dbReference type="InterPro" id="IPR029052">
    <property type="entry name" value="Metallo-depent_PP-like"/>
</dbReference>